<evidence type="ECO:0000256" key="1">
    <source>
        <dbReference type="ARBA" id="ARBA00004370"/>
    </source>
</evidence>
<keyword evidence="13" id="KW-1185">Reference proteome</keyword>
<keyword evidence="8 9" id="KW-0472">Membrane</keyword>
<dbReference type="GO" id="GO:0140359">
    <property type="term" value="F:ABC-type transporter activity"/>
    <property type="evidence" value="ECO:0007669"/>
    <property type="project" value="InterPro"/>
</dbReference>
<dbReference type="InterPro" id="IPR027417">
    <property type="entry name" value="P-loop_NTPase"/>
</dbReference>
<accession>A0A4Q1BPY9</accession>
<reference evidence="12 13" key="1">
    <citation type="submission" date="2016-06" db="EMBL/GenBank/DDBJ databases">
        <title>Evolution of pathogenesis and genome organization in the Tremellales.</title>
        <authorList>
            <person name="Cuomo C."/>
            <person name="Litvintseva A."/>
            <person name="Heitman J."/>
            <person name="Chen Y."/>
            <person name="Sun S."/>
            <person name="Springer D."/>
            <person name="Dromer F."/>
            <person name="Young S."/>
            <person name="Zeng Q."/>
            <person name="Chapman S."/>
            <person name="Gujja S."/>
            <person name="Saif S."/>
            <person name="Birren B."/>
        </authorList>
    </citation>
    <scope>NUCLEOTIDE SEQUENCE [LARGE SCALE GENOMIC DNA]</scope>
    <source>
        <strain evidence="12 13">ATCC 28783</strain>
    </source>
</reference>
<dbReference type="FunFam" id="3.40.50.300:FF:001354">
    <property type="entry name" value="ATP-binding cassette (ABC) transporter, putative"/>
    <property type="match status" value="1"/>
</dbReference>
<organism evidence="12 13">
    <name type="scientific">Tremella mesenterica</name>
    <name type="common">Jelly fungus</name>
    <dbReference type="NCBI Taxonomy" id="5217"/>
    <lineage>
        <taxon>Eukaryota</taxon>
        <taxon>Fungi</taxon>
        <taxon>Dikarya</taxon>
        <taxon>Basidiomycota</taxon>
        <taxon>Agaricomycotina</taxon>
        <taxon>Tremellomycetes</taxon>
        <taxon>Tremellales</taxon>
        <taxon>Tremellaceae</taxon>
        <taxon>Tremella</taxon>
    </lineage>
</organism>
<dbReference type="PANTHER" id="PTHR24223">
    <property type="entry name" value="ATP-BINDING CASSETTE SUB-FAMILY C"/>
    <property type="match status" value="1"/>
</dbReference>
<dbReference type="InterPro" id="IPR011527">
    <property type="entry name" value="ABC1_TM_dom"/>
</dbReference>
<dbReference type="InterPro" id="IPR003439">
    <property type="entry name" value="ABC_transporter-like_ATP-bd"/>
</dbReference>
<dbReference type="PROSITE" id="PS50929">
    <property type="entry name" value="ABC_TM1F"/>
    <property type="match status" value="2"/>
</dbReference>
<dbReference type="OrthoDB" id="6500128at2759"/>
<dbReference type="PROSITE" id="PS50893">
    <property type="entry name" value="ABC_TRANSPORTER_2"/>
    <property type="match status" value="2"/>
</dbReference>
<keyword evidence="5" id="KW-0547">Nucleotide-binding</keyword>
<evidence type="ECO:0000259" key="11">
    <source>
        <dbReference type="PROSITE" id="PS50929"/>
    </source>
</evidence>
<feature type="domain" description="ABC transmembrane type-1" evidence="11">
    <location>
        <begin position="935"/>
        <end position="1216"/>
    </location>
</feature>
<dbReference type="Pfam" id="PF00005">
    <property type="entry name" value="ABC_tran"/>
    <property type="match status" value="2"/>
</dbReference>
<dbReference type="PROSITE" id="PS00211">
    <property type="entry name" value="ABC_TRANSPORTER_1"/>
    <property type="match status" value="2"/>
</dbReference>
<evidence type="ECO:0000256" key="4">
    <source>
        <dbReference type="ARBA" id="ARBA00022737"/>
    </source>
</evidence>
<dbReference type="InterPro" id="IPR003593">
    <property type="entry name" value="AAA+_ATPase"/>
</dbReference>
<sequence>MDSSGSDTETLLSNGSSGEWTDIHRMDHNDQPIDVEGFLNNVWKCKSLLGAAIPLGVIVEITGLVLSWNGGGGRGVVLAERVIGLVGVVGLLLIFCLYIYTLLHPITYDPIPRHIKLHRKLCTTTFFSLLLLILIHPIPSIVSIIMAHHSPPTSSTTIQIVTWARRVCLLSVLVISGSMRRGPKLRTIPMKLGTGFGINEENKDVPKIRLNGSCSPLDLAEVEEGNRVLDYGNCSLLNFIFLTYMSGLMRRSMSVDKLSLSGLPELEEKIRISGQDVQISKRKALEVNEKVTNWSLLQAVWTGRVHVILFSLFLETLKTSVSFLSVVATHEIIQSFNQPFGSDKSYAYLMCWLLAAGQAVECNVRENYLLHLPIRMTLSSLLFSKILRSTDAKAMEAHNVTDDEKSSGSKGRSQVMNLLTIDTGTIASLGTHTWNLTNAIIGLVIGIYFLYSMLGISAFVGILCIPLSTPASYYVARQIYKCDKKLSRATDARTGAFKELLLGIKVIKLNALEPFYKRRITRLRENEIHLQRWRFTLGTLFNVLADQLPILAISITFVFHTKVMGNRLDAATAFIALTVLSSVPRVYESVLQAQVSLGRLVTYLNQPEIIVDEPSNGEEIMISDATITWPKAENVDLSEVFKLSNVNLQLPTGKLTLICGPLGSGKTLLSNVADVWLRALLGETTIESGFVHAPRTAPDATPLPGDDVSRRWTTDLWLTNSVAYAPQQSYIRHGTIRDNILFGQPMWRERYDEVLRQVSLLPDLEILPERDLTEVGDYGVNLSGGQKARINLARCIYSRAKTIYLDDILSAVDAHTSQYILKECFQGSIVRNRTVVLVTHHVNLCLPASEYFISLQDGKIEQACPSNQVNISNFILLPDEPKPSDSVNSMKITKTMDEPNRIRQVYKTEHRAIGRVSASHYWLVFSAAGGPFYWFLLLLLLVMTRLSDVLQAIVLERWSADPDPDHLDWNLELYVGVVTLGVVFGGLRWIWLYGIKSVGFTSRASRVIHEKLLKRLLNAPLGWYEGTPGGRIMNVVGQDVWNIDACTPDGFGSESAIFSYLMVDQGIVSVDTASALVHLVAIWEWEINEFLTSSLNNLRADLRRLTATASSPTITIYHDAIDGVIMIRAFGAVELMKSTMLALINRERKTTLVDYAVYNWVRAIILTITSIVVSATGFVLIGQHLTSSKAGFILSFAMSASHGLFGLLEQYSELERNFVHAERVNQYVQLPEQEPLGGQVPPQTWPSEGKIEIRNISVRYAPDLPEVLHDVSLTIEPGMRVGLVGATGSGKSTLALSLFRGIEPHNGRILVDGLDIGTLELHELRRRLNMVVQDGTLSSGTLRDALDISGEKDDREIYEALRRVHLLPETTDKDLLQDNPFANLDTFVALEGANFSQGQRQLLCLAKALLKKSKILVMDEATSSVDFEMDAKITRTIKECFTETTMLVIAHRLATIMNYDRVAVLDKGKVLEYGRPADLLKDPTSAFAALCMAQGEEEFSRLSTMANL</sequence>
<dbReference type="GO" id="GO:0016887">
    <property type="term" value="F:ATP hydrolysis activity"/>
    <property type="evidence" value="ECO:0007669"/>
    <property type="project" value="InterPro"/>
</dbReference>
<dbReference type="CDD" id="cd18596">
    <property type="entry name" value="ABC_6TM_VMR1_D1_like"/>
    <property type="match status" value="1"/>
</dbReference>
<dbReference type="VEuPathDB" id="FungiDB:TREMEDRAFT_35758"/>
<feature type="transmembrane region" description="Helical" evidence="9">
    <location>
        <begin position="973"/>
        <end position="993"/>
    </location>
</feature>
<feature type="domain" description="ABC transporter" evidence="10">
    <location>
        <begin position="1253"/>
        <end position="1492"/>
    </location>
</feature>
<dbReference type="GO" id="GO:0000329">
    <property type="term" value="C:fungal-type vacuole membrane"/>
    <property type="evidence" value="ECO:0007669"/>
    <property type="project" value="TreeGrafter"/>
</dbReference>
<feature type="domain" description="ABC transporter" evidence="10">
    <location>
        <begin position="620"/>
        <end position="882"/>
    </location>
</feature>
<evidence type="ECO:0000256" key="8">
    <source>
        <dbReference type="ARBA" id="ARBA00023136"/>
    </source>
</evidence>
<keyword evidence="2" id="KW-0813">Transport</keyword>
<evidence type="ECO:0000256" key="2">
    <source>
        <dbReference type="ARBA" id="ARBA00022448"/>
    </source>
</evidence>
<dbReference type="CDD" id="cd03250">
    <property type="entry name" value="ABCC_MRP_domain1"/>
    <property type="match status" value="1"/>
</dbReference>
<evidence type="ECO:0000256" key="7">
    <source>
        <dbReference type="ARBA" id="ARBA00022989"/>
    </source>
</evidence>
<evidence type="ECO:0000256" key="6">
    <source>
        <dbReference type="ARBA" id="ARBA00022840"/>
    </source>
</evidence>
<feature type="transmembrane region" description="Helical" evidence="9">
    <location>
        <begin position="82"/>
        <end position="103"/>
    </location>
</feature>
<dbReference type="SUPFAM" id="SSF90123">
    <property type="entry name" value="ABC transporter transmembrane region"/>
    <property type="match status" value="2"/>
</dbReference>
<dbReference type="Pfam" id="PF00664">
    <property type="entry name" value="ABC_membrane"/>
    <property type="match status" value="2"/>
</dbReference>
<name>A0A4Q1BPY9_TREME</name>
<keyword evidence="6" id="KW-0067">ATP-binding</keyword>
<dbReference type="SUPFAM" id="SSF52540">
    <property type="entry name" value="P-loop containing nucleoside triphosphate hydrolases"/>
    <property type="match status" value="2"/>
</dbReference>
<keyword evidence="4" id="KW-0677">Repeat</keyword>
<dbReference type="EMBL" id="SDIL01000025">
    <property type="protein sequence ID" value="RXK39910.1"/>
    <property type="molecule type" value="Genomic_DNA"/>
</dbReference>
<gene>
    <name evidence="12" type="ORF">M231_02844</name>
</gene>
<feature type="transmembrane region" description="Helical" evidence="9">
    <location>
        <begin position="124"/>
        <end position="146"/>
    </location>
</feature>
<feature type="transmembrane region" description="Helical" evidence="9">
    <location>
        <begin position="48"/>
        <end position="70"/>
    </location>
</feature>
<evidence type="ECO:0000259" key="10">
    <source>
        <dbReference type="PROSITE" id="PS50893"/>
    </source>
</evidence>
<comment type="caution">
    <text evidence="12">The sequence shown here is derived from an EMBL/GenBank/DDBJ whole genome shotgun (WGS) entry which is preliminary data.</text>
</comment>
<dbReference type="SMART" id="SM00382">
    <property type="entry name" value="AAA"/>
    <property type="match status" value="2"/>
</dbReference>
<dbReference type="CDD" id="cd03244">
    <property type="entry name" value="ABCC_MRP_domain2"/>
    <property type="match status" value="1"/>
</dbReference>
<evidence type="ECO:0000256" key="9">
    <source>
        <dbReference type="SAM" id="Phobius"/>
    </source>
</evidence>
<evidence type="ECO:0000256" key="5">
    <source>
        <dbReference type="ARBA" id="ARBA00022741"/>
    </source>
</evidence>
<dbReference type="InterPro" id="IPR036640">
    <property type="entry name" value="ABC1_TM_sf"/>
</dbReference>
<dbReference type="Gene3D" id="3.40.50.300">
    <property type="entry name" value="P-loop containing nucleotide triphosphate hydrolases"/>
    <property type="match status" value="2"/>
</dbReference>
<dbReference type="Proteomes" id="UP000289152">
    <property type="component" value="Unassembled WGS sequence"/>
</dbReference>
<protein>
    <recommendedName>
        <fullName evidence="14">ATP-dependent bile acid transporter</fullName>
    </recommendedName>
</protein>
<dbReference type="GO" id="GO:0005524">
    <property type="term" value="F:ATP binding"/>
    <property type="evidence" value="ECO:0007669"/>
    <property type="project" value="UniProtKB-KW"/>
</dbReference>
<keyword evidence="3 9" id="KW-0812">Transmembrane</keyword>
<feature type="transmembrane region" description="Helical" evidence="9">
    <location>
        <begin position="921"/>
        <end position="942"/>
    </location>
</feature>
<feature type="domain" description="ABC transmembrane type-1" evidence="11">
    <location>
        <begin position="374"/>
        <end position="602"/>
    </location>
</feature>
<evidence type="ECO:0000313" key="12">
    <source>
        <dbReference type="EMBL" id="RXK39910.1"/>
    </source>
</evidence>
<dbReference type="PANTHER" id="PTHR24223:SF353">
    <property type="entry name" value="ABC TRANSPORTER ATP-BINDING PROTEIN_PERMEASE VMR1-RELATED"/>
    <property type="match status" value="1"/>
</dbReference>
<evidence type="ECO:0000313" key="13">
    <source>
        <dbReference type="Proteomes" id="UP000289152"/>
    </source>
</evidence>
<keyword evidence="7 9" id="KW-1133">Transmembrane helix</keyword>
<evidence type="ECO:0000256" key="3">
    <source>
        <dbReference type="ARBA" id="ARBA00022692"/>
    </source>
</evidence>
<dbReference type="InterPro" id="IPR017871">
    <property type="entry name" value="ABC_transporter-like_CS"/>
</dbReference>
<dbReference type="InParanoid" id="A0A4Q1BPY9"/>
<feature type="transmembrane region" description="Helical" evidence="9">
    <location>
        <begin position="1163"/>
        <end position="1184"/>
    </location>
</feature>
<proteinExistence type="predicted"/>
<dbReference type="InterPro" id="IPR050173">
    <property type="entry name" value="ABC_transporter_C-like"/>
</dbReference>
<dbReference type="Gene3D" id="1.20.1560.10">
    <property type="entry name" value="ABC transporter type 1, transmembrane domain"/>
    <property type="match status" value="2"/>
</dbReference>
<comment type="subcellular location">
    <subcellularLocation>
        <location evidence="1">Membrane</location>
    </subcellularLocation>
</comment>
<feature type="transmembrane region" description="Helical" evidence="9">
    <location>
        <begin position="158"/>
        <end position="176"/>
    </location>
</feature>
<evidence type="ECO:0008006" key="14">
    <source>
        <dbReference type="Google" id="ProtNLM"/>
    </source>
</evidence>
<feature type="transmembrane region" description="Helical" evidence="9">
    <location>
        <begin position="440"/>
        <end position="467"/>
    </location>
</feature>